<dbReference type="HOGENOM" id="CLU_021066_1_0_1"/>
<feature type="domain" description="UFSP2 N-terminal MPN-like" evidence="8">
    <location>
        <begin position="5"/>
        <end position="137"/>
    </location>
</feature>
<evidence type="ECO:0000313" key="9">
    <source>
        <dbReference type="EnsemblMetazoa" id="RPRC002792-PA"/>
    </source>
</evidence>
<dbReference type="Gene3D" id="3.90.70.130">
    <property type="match status" value="1"/>
</dbReference>
<comment type="similarity">
    <text evidence="1">Belongs to the peptidase C78 family.</text>
</comment>
<sequence>MYPGTPKVIIFRPVFMRLLEAAYNQTGEVFGIIYNDTVLVTGLNFDSTVEASSDEENSRLYNRNIYPAGMDWCGMFQIRKSPFSIEEKQFFSRLEKIAATNNPIVLSRIDEDSIKASVSCIDGLRKVDYSIMEEEDFANHFLYLSINSGRIIEVDTDKLDSVMNELHKFREELSLETAAFVFEETEFYIHRNMCDDVPSDITLGAVCESSAHPNEISNSVIQGPYELKAMFRVSNIEEEEYEPTEELICEVSDSKIVHPPALQTSNIPDGGNKKSKTQIHLPINFLCVAQKERLVHSAYDILMEALYRWLDLVTLYLKKSYFKSAESTSMQISHFYPMTLSHYVTQIYSKDKTDESSVDQRAALHVLFNLTPTQPFFRHANVLNFGKRSIRLNVHHGLRFKKNVSEGQRALVKGTYEFFHYDQDATDDRGWGCAYRSFQTIFSWFRFQGYTNKMVPNHTDIQKCLVKIGDKPASFIGSRCWIGSTEISFCLDEMLGVNSIILSVSDGLELCTLGSQLLHHFRTAGTPVMIGGGNLAHTIIGVEFNEDSGDIMFLILDPHFVLAGDKPQLTQIQTKGGVFWKGVNFWTAKNFYNLCLPQPPSIF</sequence>
<dbReference type="VEuPathDB" id="VectorBase:RPRC002792"/>
<keyword evidence="2" id="KW-0645">Protease</keyword>
<dbReference type="InterPro" id="IPR012462">
    <property type="entry name" value="UFSP1/2_DUB_cat"/>
</dbReference>
<dbReference type="EMBL" id="ACPB03021340">
    <property type="status" value="NOT_ANNOTATED_CDS"/>
    <property type="molecule type" value="Genomic_DNA"/>
</dbReference>
<dbReference type="Pfam" id="PF20908">
    <property type="entry name" value="UfSP2_N"/>
    <property type="match status" value="1"/>
</dbReference>
<evidence type="ECO:0000256" key="2">
    <source>
        <dbReference type="ARBA" id="ARBA00022670"/>
    </source>
</evidence>
<dbReference type="Pfam" id="PF07910">
    <property type="entry name" value="Peptidase_C78"/>
    <property type="match status" value="1"/>
</dbReference>
<dbReference type="InterPro" id="IPR058757">
    <property type="entry name" value="UFSP2_MPN_N"/>
</dbReference>
<keyword evidence="4" id="KW-0378">Hydrolase</keyword>
<dbReference type="GO" id="GO:0071567">
    <property type="term" value="F:deUFMylase activity"/>
    <property type="evidence" value="ECO:0007669"/>
    <property type="project" value="TreeGrafter"/>
</dbReference>
<proteinExistence type="inferred from homology"/>
<dbReference type="Pfam" id="PF26560">
    <property type="entry name" value="UFSP2_MPN_insect"/>
    <property type="match status" value="1"/>
</dbReference>
<evidence type="ECO:0000259" key="8">
    <source>
        <dbReference type="Pfam" id="PF26560"/>
    </source>
</evidence>
<protein>
    <submittedName>
        <fullName evidence="9">Uncharacterized protein</fullName>
    </submittedName>
</protein>
<keyword evidence="3" id="KW-0833">Ubl conjugation pathway</keyword>
<dbReference type="EnsemblMetazoa" id="RPRC002792-RA">
    <property type="protein sequence ID" value="RPRC002792-PA"/>
    <property type="gene ID" value="RPRC002792"/>
</dbReference>
<dbReference type="FunCoup" id="T1HFH0">
    <property type="interactions" value="433"/>
</dbReference>
<reference evidence="9" key="1">
    <citation type="submission" date="2015-05" db="UniProtKB">
        <authorList>
            <consortium name="EnsemblMetazoa"/>
        </authorList>
    </citation>
    <scope>IDENTIFICATION</scope>
</reference>
<keyword evidence="10" id="KW-1185">Reference proteome</keyword>
<evidence type="ECO:0000259" key="7">
    <source>
        <dbReference type="Pfam" id="PF20908"/>
    </source>
</evidence>
<dbReference type="GO" id="GO:0006508">
    <property type="term" value="P:proteolysis"/>
    <property type="evidence" value="ECO:0007669"/>
    <property type="project" value="UniProtKB-KW"/>
</dbReference>
<feature type="domain" description="UFSP1/2/DUB catalytic" evidence="6">
    <location>
        <begin position="408"/>
        <end position="595"/>
    </location>
</feature>
<dbReference type="GO" id="GO:0005634">
    <property type="term" value="C:nucleus"/>
    <property type="evidence" value="ECO:0007669"/>
    <property type="project" value="TreeGrafter"/>
</dbReference>
<dbReference type="eggNOG" id="KOG2433">
    <property type="taxonomic scope" value="Eukaryota"/>
</dbReference>
<organism evidence="9 10">
    <name type="scientific">Rhodnius prolixus</name>
    <name type="common">Triatomid bug</name>
    <dbReference type="NCBI Taxonomy" id="13249"/>
    <lineage>
        <taxon>Eukaryota</taxon>
        <taxon>Metazoa</taxon>
        <taxon>Ecdysozoa</taxon>
        <taxon>Arthropoda</taxon>
        <taxon>Hexapoda</taxon>
        <taxon>Insecta</taxon>
        <taxon>Pterygota</taxon>
        <taxon>Neoptera</taxon>
        <taxon>Paraneoptera</taxon>
        <taxon>Hemiptera</taxon>
        <taxon>Heteroptera</taxon>
        <taxon>Panheteroptera</taxon>
        <taxon>Cimicomorpha</taxon>
        <taxon>Reduviidae</taxon>
        <taxon>Triatominae</taxon>
        <taxon>Rhodnius</taxon>
    </lineage>
</organism>
<accession>T1HFH0</accession>
<dbReference type="PANTHER" id="PTHR48153:SF2">
    <property type="entry name" value="UFM1-SPECIFIC PROTEASE 2"/>
    <property type="match status" value="1"/>
</dbReference>
<feature type="domain" description="UFSP2 second" evidence="7">
    <location>
        <begin position="246"/>
        <end position="386"/>
    </location>
</feature>
<name>T1HFH0_RHOPR</name>
<evidence type="ECO:0000256" key="3">
    <source>
        <dbReference type="ARBA" id="ARBA00022786"/>
    </source>
</evidence>
<evidence type="ECO:0000256" key="4">
    <source>
        <dbReference type="ARBA" id="ARBA00022801"/>
    </source>
</evidence>
<evidence type="ECO:0000256" key="1">
    <source>
        <dbReference type="ARBA" id="ARBA00008552"/>
    </source>
</evidence>
<dbReference type="AlphaFoldDB" id="T1HFH0"/>
<dbReference type="RefSeq" id="XP_073999181.1">
    <property type="nucleotide sequence ID" value="XM_074143080.1"/>
</dbReference>
<dbReference type="GO" id="GO:0005783">
    <property type="term" value="C:endoplasmic reticulum"/>
    <property type="evidence" value="ECO:0007669"/>
    <property type="project" value="TreeGrafter"/>
</dbReference>
<dbReference type="GeneID" id="141461769"/>
<dbReference type="PANTHER" id="PTHR48153">
    <property type="entry name" value="UFM1-SPECIFIC PROTEASE 2"/>
    <property type="match status" value="1"/>
</dbReference>
<evidence type="ECO:0000256" key="5">
    <source>
        <dbReference type="ARBA" id="ARBA00022807"/>
    </source>
</evidence>
<evidence type="ECO:0000313" key="10">
    <source>
        <dbReference type="Proteomes" id="UP000015103"/>
    </source>
</evidence>
<dbReference type="InterPro" id="IPR049387">
    <property type="entry name" value="UFSP2-like_2nd"/>
</dbReference>
<dbReference type="STRING" id="13249.T1HFH0"/>
<dbReference type="Proteomes" id="UP000015103">
    <property type="component" value="Unassembled WGS sequence"/>
</dbReference>
<keyword evidence="5" id="KW-0788">Thiol protease</keyword>
<dbReference type="InParanoid" id="T1HFH0"/>
<evidence type="ECO:0000259" key="6">
    <source>
        <dbReference type="Pfam" id="PF07910"/>
    </source>
</evidence>